<dbReference type="Proteomes" id="UP000823388">
    <property type="component" value="Chromosome 2K"/>
</dbReference>
<evidence type="ECO:0000313" key="2">
    <source>
        <dbReference type="Proteomes" id="UP000823388"/>
    </source>
</evidence>
<organism evidence="1 2">
    <name type="scientific">Panicum virgatum</name>
    <name type="common">Blackwell switchgrass</name>
    <dbReference type="NCBI Taxonomy" id="38727"/>
    <lineage>
        <taxon>Eukaryota</taxon>
        <taxon>Viridiplantae</taxon>
        <taxon>Streptophyta</taxon>
        <taxon>Embryophyta</taxon>
        <taxon>Tracheophyta</taxon>
        <taxon>Spermatophyta</taxon>
        <taxon>Magnoliopsida</taxon>
        <taxon>Liliopsida</taxon>
        <taxon>Poales</taxon>
        <taxon>Poaceae</taxon>
        <taxon>PACMAD clade</taxon>
        <taxon>Panicoideae</taxon>
        <taxon>Panicodae</taxon>
        <taxon>Paniceae</taxon>
        <taxon>Panicinae</taxon>
        <taxon>Panicum</taxon>
        <taxon>Panicum sect. Hiantes</taxon>
    </lineage>
</organism>
<reference evidence="1" key="1">
    <citation type="submission" date="2020-05" db="EMBL/GenBank/DDBJ databases">
        <title>WGS assembly of Panicum virgatum.</title>
        <authorList>
            <person name="Lovell J.T."/>
            <person name="Jenkins J."/>
            <person name="Shu S."/>
            <person name="Juenger T.E."/>
            <person name="Schmutz J."/>
        </authorList>
    </citation>
    <scope>NUCLEOTIDE SEQUENCE</scope>
    <source>
        <strain evidence="1">AP13</strain>
    </source>
</reference>
<protein>
    <submittedName>
        <fullName evidence="1">Uncharacterized protein</fullName>
    </submittedName>
</protein>
<dbReference type="EMBL" id="CM029039">
    <property type="protein sequence ID" value="KAG2647313.1"/>
    <property type="molecule type" value="Genomic_DNA"/>
</dbReference>
<comment type="caution">
    <text evidence="1">The sequence shown here is derived from an EMBL/GenBank/DDBJ whole genome shotgun (WGS) entry which is preliminary data.</text>
</comment>
<keyword evidence="2" id="KW-1185">Reference proteome</keyword>
<gene>
    <name evidence="1" type="ORF">PVAP13_2KG578459</name>
</gene>
<sequence>MSIRIQEIMPPFLLRDLIWSGRQPARSTHDRSDPSAP</sequence>
<accession>A0A8T0WRJ6</accession>
<name>A0A8T0WRJ6_PANVG</name>
<dbReference type="AlphaFoldDB" id="A0A8T0WRJ6"/>
<proteinExistence type="predicted"/>
<evidence type="ECO:0000313" key="1">
    <source>
        <dbReference type="EMBL" id="KAG2647313.1"/>
    </source>
</evidence>